<dbReference type="InterPro" id="IPR015424">
    <property type="entry name" value="PyrdxlP-dep_Trfase"/>
</dbReference>
<reference evidence="2 3" key="1">
    <citation type="journal article" date="2014" name="Genome Announc.">
        <title>Draft Genome Sequences of Two Vibrionaceae Species, Vibrio ponticus C121 and Photobacterium aphoticum C119, Isolated as Coral Reef Microbiota.</title>
        <authorList>
            <person name="Al-saari N."/>
            <person name="Meirelles P.M."/>
            <person name="Mino S."/>
            <person name="Suda W."/>
            <person name="Oshima K."/>
            <person name="Hattori M."/>
            <person name="Ohkuma M."/>
            <person name="Thompson F.L."/>
            <person name="Gomez-Gil B."/>
            <person name="Sawabe T."/>
            <person name="Sawabe T."/>
        </authorList>
    </citation>
    <scope>NUCLEOTIDE SEQUENCE [LARGE SCALE GENOMIC DNA]</scope>
    <source>
        <strain evidence="2 3">JCM 19237</strain>
    </source>
</reference>
<sequence length="42" mass="4868">MLKRDMNIADYDAELFAAIQEETARQEEHIELIASENYTSHA</sequence>
<evidence type="ECO:0000313" key="3">
    <source>
        <dbReference type="Proteomes" id="UP000029227"/>
    </source>
</evidence>
<dbReference type="InterPro" id="IPR039429">
    <property type="entry name" value="SHMT-like_dom"/>
</dbReference>
<dbReference type="STRING" id="754436.JCM19237_3821"/>
<keyword evidence="2" id="KW-0808">Transferase</keyword>
<dbReference type="SUPFAM" id="SSF53383">
    <property type="entry name" value="PLP-dependent transferases"/>
    <property type="match status" value="1"/>
</dbReference>
<dbReference type="Pfam" id="PF00464">
    <property type="entry name" value="SHMT"/>
    <property type="match status" value="1"/>
</dbReference>
<accession>A0A090QU78</accession>
<dbReference type="Gene3D" id="3.90.1150.10">
    <property type="entry name" value="Aspartate Aminotransferase, domain 1"/>
    <property type="match status" value="1"/>
</dbReference>
<dbReference type="AlphaFoldDB" id="A0A090QU78"/>
<dbReference type="GO" id="GO:0004372">
    <property type="term" value="F:glycine hydroxymethyltransferase activity"/>
    <property type="evidence" value="ECO:0007669"/>
    <property type="project" value="UniProtKB-EC"/>
</dbReference>
<organism evidence="2 3">
    <name type="scientific">Photobacterium aphoticum</name>
    <dbReference type="NCBI Taxonomy" id="754436"/>
    <lineage>
        <taxon>Bacteria</taxon>
        <taxon>Pseudomonadati</taxon>
        <taxon>Pseudomonadota</taxon>
        <taxon>Gammaproteobacteria</taxon>
        <taxon>Vibrionales</taxon>
        <taxon>Vibrionaceae</taxon>
        <taxon>Photobacterium</taxon>
    </lineage>
</organism>
<name>A0A090QU78_9GAMM</name>
<keyword evidence="2" id="KW-0489">Methyltransferase</keyword>
<dbReference type="GO" id="GO:0008168">
    <property type="term" value="F:methyltransferase activity"/>
    <property type="evidence" value="ECO:0007669"/>
    <property type="project" value="UniProtKB-KW"/>
</dbReference>
<evidence type="ECO:0000313" key="2">
    <source>
        <dbReference type="EMBL" id="GAL06755.1"/>
    </source>
</evidence>
<dbReference type="InterPro" id="IPR015422">
    <property type="entry name" value="PyrdxlP-dep_Trfase_small"/>
</dbReference>
<gene>
    <name evidence="2" type="ORF">JCM19237_3821</name>
</gene>
<dbReference type="eggNOG" id="COG0112">
    <property type="taxonomic scope" value="Bacteria"/>
</dbReference>
<dbReference type="EMBL" id="BBMN01000013">
    <property type="protein sequence ID" value="GAL06755.1"/>
    <property type="molecule type" value="Genomic_DNA"/>
</dbReference>
<proteinExistence type="predicted"/>
<evidence type="ECO:0000259" key="1">
    <source>
        <dbReference type="Pfam" id="PF00464"/>
    </source>
</evidence>
<dbReference type="EC" id="2.1.2.1" evidence="2"/>
<protein>
    <submittedName>
        <fullName evidence="2">Serine hydroxymethyltransferase</fullName>
        <ecNumber evidence="2">2.1.2.1</ecNumber>
    </submittedName>
</protein>
<feature type="domain" description="Serine hydroxymethyltransferase-like" evidence="1">
    <location>
        <begin position="9"/>
        <end position="41"/>
    </location>
</feature>
<dbReference type="Proteomes" id="UP000029227">
    <property type="component" value="Unassembled WGS sequence"/>
</dbReference>
<dbReference type="GO" id="GO:0032259">
    <property type="term" value="P:methylation"/>
    <property type="evidence" value="ECO:0007669"/>
    <property type="project" value="UniProtKB-KW"/>
</dbReference>
<comment type="caution">
    <text evidence="2">The sequence shown here is derived from an EMBL/GenBank/DDBJ whole genome shotgun (WGS) entry which is preliminary data.</text>
</comment>